<accession>A0A2W5DT10</accession>
<feature type="domain" description="Histidine kinase" evidence="10">
    <location>
        <begin position="172"/>
        <end position="361"/>
    </location>
</feature>
<dbReference type="Gene3D" id="3.30.565.10">
    <property type="entry name" value="Histidine kinase-like ATPase, C-terminal domain"/>
    <property type="match status" value="1"/>
</dbReference>
<dbReference type="SMART" id="SM00448">
    <property type="entry name" value="REC"/>
    <property type="match status" value="1"/>
</dbReference>
<evidence type="ECO:0000256" key="4">
    <source>
        <dbReference type="ARBA" id="ARBA00022679"/>
    </source>
</evidence>
<evidence type="ECO:0000256" key="6">
    <source>
        <dbReference type="ARBA" id="ARBA00022777"/>
    </source>
</evidence>
<evidence type="ECO:0000256" key="8">
    <source>
        <dbReference type="ARBA" id="ARBA00023012"/>
    </source>
</evidence>
<feature type="domain" description="Response regulatory" evidence="11">
    <location>
        <begin position="14"/>
        <end position="129"/>
    </location>
</feature>
<evidence type="ECO:0000256" key="2">
    <source>
        <dbReference type="ARBA" id="ARBA00012438"/>
    </source>
</evidence>
<proteinExistence type="predicted"/>
<dbReference type="Pfam" id="PF00072">
    <property type="entry name" value="Response_reg"/>
    <property type="match status" value="1"/>
</dbReference>
<keyword evidence="6" id="KW-0418">Kinase</keyword>
<dbReference type="InterPro" id="IPR001789">
    <property type="entry name" value="Sig_transdc_resp-reg_receiver"/>
</dbReference>
<dbReference type="GO" id="GO:0046983">
    <property type="term" value="F:protein dimerization activity"/>
    <property type="evidence" value="ECO:0007669"/>
    <property type="project" value="InterPro"/>
</dbReference>
<dbReference type="InterPro" id="IPR003594">
    <property type="entry name" value="HATPase_dom"/>
</dbReference>
<dbReference type="SUPFAM" id="SSF52172">
    <property type="entry name" value="CheY-like"/>
    <property type="match status" value="1"/>
</dbReference>
<keyword evidence="7" id="KW-0067">ATP-binding</keyword>
<keyword evidence="5" id="KW-0547">Nucleotide-binding</keyword>
<evidence type="ECO:0000256" key="7">
    <source>
        <dbReference type="ARBA" id="ARBA00022840"/>
    </source>
</evidence>
<dbReference type="SMART" id="SM00387">
    <property type="entry name" value="HATPase_c"/>
    <property type="match status" value="1"/>
</dbReference>
<dbReference type="Pfam" id="PF02518">
    <property type="entry name" value="HATPase_c"/>
    <property type="match status" value="1"/>
</dbReference>
<dbReference type="GO" id="GO:0005524">
    <property type="term" value="F:ATP binding"/>
    <property type="evidence" value="ECO:0007669"/>
    <property type="project" value="UniProtKB-KW"/>
</dbReference>
<comment type="catalytic activity">
    <reaction evidence="1">
        <text>ATP + protein L-histidine = ADP + protein N-phospho-L-histidine.</text>
        <dbReference type="EC" id="2.7.13.3"/>
    </reaction>
</comment>
<organism evidence="12 13">
    <name type="scientific">Roseateles depolymerans</name>
    <dbReference type="NCBI Taxonomy" id="76731"/>
    <lineage>
        <taxon>Bacteria</taxon>
        <taxon>Pseudomonadati</taxon>
        <taxon>Pseudomonadota</taxon>
        <taxon>Betaproteobacteria</taxon>
        <taxon>Burkholderiales</taxon>
        <taxon>Sphaerotilaceae</taxon>
        <taxon>Roseateles</taxon>
    </lineage>
</organism>
<evidence type="ECO:0000256" key="9">
    <source>
        <dbReference type="PROSITE-ProRule" id="PRU00169"/>
    </source>
</evidence>
<keyword evidence="8" id="KW-0902">Two-component regulatory system</keyword>
<evidence type="ECO:0000259" key="11">
    <source>
        <dbReference type="PROSITE" id="PS50110"/>
    </source>
</evidence>
<dbReference type="Proteomes" id="UP000249633">
    <property type="component" value="Unassembled WGS sequence"/>
</dbReference>
<dbReference type="AlphaFoldDB" id="A0A2W5DT10"/>
<dbReference type="PANTHER" id="PTHR24421:SF10">
    <property type="entry name" value="NITRATE_NITRITE SENSOR PROTEIN NARQ"/>
    <property type="match status" value="1"/>
</dbReference>
<dbReference type="EC" id="2.7.13.3" evidence="2"/>
<protein>
    <recommendedName>
        <fullName evidence="2">histidine kinase</fullName>
        <ecNumber evidence="2">2.7.13.3</ecNumber>
    </recommendedName>
</protein>
<sequence>MTVPDREQAARTLRVLHVEDSELDHQLILTQIRRAGLPVEMERLDALPAVLEALDRPWDAIVSDYNLPGYSGLDVLEQLKQRGLATPFVLVSGEIGEDMAVHAMRNGAADYLLKNNLARLAPALQHAVEAAESLRARVTADQELHKSKQRLHQLAGHLQTSVELERAAIAREIHDDVGGSLTALKFDLAWIDRHAREPEVRQRVAAALETVSSAIEASQRIMHNLRPAILDQGLAAALQWMTARFERRTGIEAALRVADSRMELPAGVPLVAYRTAQEALTNVSKHSGATRVDIEMSQEAGVLTLEIRDNGAGIAAQDLAKERSFGIRGLHERAATVGGWVDLSSPPGGGTSLILTVPLAAEAIDALGDDQLPGEDEGNSIWGRA</sequence>
<dbReference type="PROSITE" id="PS50109">
    <property type="entry name" value="HIS_KIN"/>
    <property type="match status" value="1"/>
</dbReference>
<name>A0A2W5DT10_9BURK</name>
<gene>
    <name evidence="12" type="ORF">DI603_03730</name>
</gene>
<dbReference type="SUPFAM" id="SSF55874">
    <property type="entry name" value="ATPase domain of HSP90 chaperone/DNA topoisomerase II/histidine kinase"/>
    <property type="match status" value="1"/>
</dbReference>
<feature type="modified residue" description="4-aspartylphosphate" evidence="9">
    <location>
        <position position="64"/>
    </location>
</feature>
<comment type="caution">
    <text evidence="12">The sequence shown here is derived from an EMBL/GenBank/DDBJ whole genome shotgun (WGS) entry which is preliminary data.</text>
</comment>
<keyword evidence="3 9" id="KW-0597">Phosphoprotein</keyword>
<dbReference type="Gene3D" id="3.40.50.2300">
    <property type="match status" value="1"/>
</dbReference>
<evidence type="ECO:0000313" key="13">
    <source>
        <dbReference type="Proteomes" id="UP000249633"/>
    </source>
</evidence>
<dbReference type="Gene3D" id="1.20.5.1930">
    <property type="match status" value="1"/>
</dbReference>
<evidence type="ECO:0000259" key="10">
    <source>
        <dbReference type="PROSITE" id="PS50109"/>
    </source>
</evidence>
<dbReference type="GO" id="GO:0016020">
    <property type="term" value="C:membrane"/>
    <property type="evidence" value="ECO:0007669"/>
    <property type="project" value="InterPro"/>
</dbReference>
<dbReference type="CDD" id="cd00156">
    <property type="entry name" value="REC"/>
    <property type="match status" value="1"/>
</dbReference>
<dbReference type="Pfam" id="PF07730">
    <property type="entry name" value="HisKA_3"/>
    <property type="match status" value="1"/>
</dbReference>
<dbReference type="InterPro" id="IPR036890">
    <property type="entry name" value="HATPase_C_sf"/>
</dbReference>
<dbReference type="InterPro" id="IPR005467">
    <property type="entry name" value="His_kinase_dom"/>
</dbReference>
<evidence type="ECO:0000256" key="5">
    <source>
        <dbReference type="ARBA" id="ARBA00022741"/>
    </source>
</evidence>
<dbReference type="EMBL" id="QFOD01000003">
    <property type="protein sequence ID" value="PZP35001.1"/>
    <property type="molecule type" value="Genomic_DNA"/>
</dbReference>
<reference evidence="12 13" key="1">
    <citation type="submission" date="2017-08" db="EMBL/GenBank/DDBJ databases">
        <title>Infants hospitalized years apart are colonized by the same room-sourced microbial strains.</title>
        <authorList>
            <person name="Brooks B."/>
            <person name="Olm M.R."/>
            <person name="Firek B.A."/>
            <person name="Baker R."/>
            <person name="Thomas B.C."/>
            <person name="Morowitz M.J."/>
            <person name="Banfield J.F."/>
        </authorList>
    </citation>
    <scope>NUCLEOTIDE SEQUENCE [LARGE SCALE GENOMIC DNA]</scope>
    <source>
        <strain evidence="12">S2_012_000_R2_81</strain>
    </source>
</reference>
<evidence type="ECO:0000256" key="3">
    <source>
        <dbReference type="ARBA" id="ARBA00022553"/>
    </source>
</evidence>
<keyword evidence="4" id="KW-0808">Transferase</keyword>
<dbReference type="PROSITE" id="PS50110">
    <property type="entry name" value="RESPONSE_REGULATORY"/>
    <property type="match status" value="1"/>
</dbReference>
<dbReference type="PANTHER" id="PTHR24421">
    <property type="entry name" value="NITRATE/NITRITE SENSOR PROTEIN NARX-RELATED"/>
    <property type="match status" value="1"/>
</dbReference>
<dbReference type="GO" id="GO:0000155">
    <property type="term" value="F:phosphorelay sensor kinase activity"/>
    <property type="evidence" value="ECO:0007669"/>
    <property type="project" value="InterPro"/>
</dbReference>
<evidence type="ECO:0000256" key="1">
    <source>
        <dbReference type="ARBA" id="ARBA00000085"/>
    </source>
</evidence>
<dbReference type="InterPro" id="IPR011712">
    <property type="entry name" value="Sig_transdc_His_kin_sub3_dim/P"/>
</dbReference>
<dbReference type="InterPro" id="IPR011006">
    <property type="entry name" value="CheY-like_superfamily"/>
</dbReference>
<evidence type="ECO:0000313" key="12">
    <source>
        <dbReference type="EMBL" id="PZP35001.1"/>
    </source>
</evidence>
<dbReference type="CDD" id="cd16917">
    <property type="entry name" value="HATPase_UhpB-NarQ-NarX-like"/>
    <property type="match status" value="1"/>
</dbReference>
<dbReference type="InterPro" id="IPR050482">
    <property type="entry name" value="Sensor_HK_TwoCompSys"/>
</dbReference>